<evidence type="ECO:0000313" key="1">
    <source>
        <dbReference type="EMBL" id="KAI3727658.1"/>
    </source>
</evidence>
<gene>
    <name evidence="1" type="ORF">L6452_16276</name>
</gene>
<dbReference type="EMBL" id="CM042051">
    <property type="protein sequence ID" value="KAI3727658.1"/>
    <property type="molecule type" value="Genomic_DNA"/>
</dbReference>
<accession>A0ACB9C096</accession>
<reference evidence="1 2" key="2">
    <citation type="journal article" date="2022" name="Mol. Ecol. Resour.">
        <title>The genomes of chicory, endive, great burdock and yacon provide insights into Asteraceae paleo-polyploidization history and plant inulin production.</title>
        <authorList>
            <person name="Fan W."/>
            <person name="Wang S."/>
            <person name="Wang H."/>
            <person name="Wang A."/>
            <person name="Jiang F."/>
            <person name="Liu H."/>
            <person name="Zhao H."/>
            <person name="Xu D."/>
            <person name="Zhang Y."/>
        </authorList>
    </citation>
    <scope>NUCLEOTIDE SEQUENCE [LARGE SCALE GENOMIC DNA]</scope>
    <source>
        <strain evidence="2">cv. Niubang</strain>
    </source>
</reference>
<sequence>MVRHITLPSHVLLFNTLTTKFHKYIKGLHHHHHHHHHHQLGLFSLRKKETIKKDSIFLNLFWVFFHC</sequence>
<keyword evidence="2" id="KW-1185">Reference proteome</keyword>
<reference evidence="2" key="1">
    <citation type="journal article" date="2022" name="Mol. Ecol. Resour.">
        <title>The genomes of chicory, endive, great burdock and yacon provide insights into Asteraceae palaeo-polyploidization history and plant inulin production.</title>
        <authorList>
            <person name="Fan W."/>
            <person name="Wang S."/>
            <person name="Wang H."/>
            <person name="Wang A."/>
            <person name="Jiang F."/>
            <person name="Liu H."/>
            <person name="Zhao H."/>
            <person name="Xu D."/>
            <person name="Zhang Y."/>
        </authorList>
    </citation>
    <scope>NUCLEOTIDE SEQUENCE [LARGE SCALE GENOMIC DNA]</scope>
    <source>
        <strain evidence="2">cv. Niubang</strain>
    </source>
</reference>
<organism evidence="1 2">
    <name type="scientific">Arctium lappa</name>
    <name type="common">Greater burdock</name>
    <name type="synonym">Lappa major</name>
    <dbReference type="NCBI Taxonomy" id="4217"/>
    <lineage>
        <taxon>Eukaryota</taxon>
        <taxon>Viridiplantae</taxon>
        <taxon>Streptophyta</taxon>
        <taxon>Embryophyta</taxon>
        <taxon>Tracheophyta</taxon>
        <taxon>Spermatophyta</taxon>
        <taxon>Magnoliopsida</taxon>
        <taxon>eudicotyledons</taxon>
        <taxon>Gunneridae</taxon>
        <taxon>Pentapetalae</taxon>
        <taxon>asterids</taxon>
        <taxon>campanulids</taxon>
        <taxon>Asterales</taxon>
        <taxon>Asteraceae</taxon>
        <taxon>Carduoideae</taxon>
        <taxon>Cardueae</taxon>
        <taxon>Arctiinae</taxon>
        <taxon>Arctium</taxon>
    </lineage>
</organism>
<evidence type="ECO:0000313" key="2">
    <source>
        <dbReference type="Proteomes" id="UP001055879"/>
    </source>
</evidence>
<proteinExistence type="predicted"/>
<dbReference type="Proteomes" id="UP001055879">
    <property type="component" value="Linkage Group LG05"/>
</dbReference>
<protein>
    <submittedName>
        <fullName evidence="1">Uncharacterized protein</fullName>
    </submittedName>
</protein>
<name>A0ACB9C096_ARCLA</name>
<comment type="caution">
    <text evidence="1">The sequence shown here is derived from an EMBL/GenBank/DDBJ whole genome shotgun (WGS) entry which is preliminary data.</text>
</comment>